<dbReference type="SUPFAM" id="SSF53098">
    <property type="entry name" value="Ribonuclease H-like"/>
    <property type="match status" value="1"/>
</dbReference>
<sequence>MIAVGLRRAKLANRRLEVYGLIELNKLNFISDRGSNFVAALRQFTPMYCFAHRLNNILKLSFYQQQKKEKATALALVAASSSLLATRNSDLTRLELEKTSSDSDGFDSDDDIPLNMYLSMSVKRDLKKNADITKKPIGELLHASLDFLRTINNCKSLVKYVKLNGLNKDIQDYGGVCLKQSTTVRWLSLINLLESIAKSYEQTKKVLAGKKQQNKFHIDKQNVQELIQLLKPFKRVITLIQKGCEPSLYMVLICVLKLRKTLRTSESLFKYNRQELDDKKQANQENNRDNRYNTDDLVEYESEGLSFFRTRTVQLLNLMFTLDIRHYTATLLHPRYRKLKTCSNLEIRNCHKYVRQQMALIQVDVDIPKAAIADG</sequence>
<dbReference type="EMBL" id="CAJNOQ010033233">
    <property type="protein sequence ID" value="CAF1588929.1"/>
    <property type="molecule type" value="Genomic_DNA"/>
</dbReference>
<name>A0A815ZTC9_9BILA</name>
<organism evidence="1 3">
    <name type="scientific">Didymodactylos carnosus</name>
    <dbReference type="NCBI Taxonomy" id="1234261"/>
    <lineage>
        <taxon>Eukaryota</taxon>
        <taxon>Metazoa</taxon>
        <taxon>Spiralia</taxon>
        <taxon>Gnathifera</taxon>
        <taxon>Rotifera</taxon>
        <taxon>Eurotatoria</taxon>
        <taxon>Bdelloidea</taxon>
        <taxon>Philodinida</taxon>
        <taxon>Philodinidae</taxon>
        <taxon>Didymodactylos</taxon>
    </lineage>
</organism>
<gene>
    <name evidence="1" type="ORF">GPM918_LOCUS41623</name>
    <name evidence="2" type="ORF">SRO942_LOCUS42712</name>
</gene>
<dbReference type="EMBL" id="CAJOBC010099356">
    <property type="protein sequence ID" value="CAF4460245.1"/>
    <property type="molecule type" value="Genomic_DNA"/>
</dbReference>
<dbReference type="Proteomes" id="UP000681722">
    <property type="component" value="Unassembled WGS sequence"/>
</dbReference>
<comment type="caution">
    <text evidence="1">The sequence shown here is derived from an EMBL/GenBank/DDBJ whole genome shotgun (WGS) entry which is preliminary data.</text>
</comment>
<proteinExistence type="predicted"/>
<accession>A0A815ZTC9</accession>
<dbReference type="AlphaFoldDB" id="A0A815ZTC9"/>
<evidence type="ECO:0000313" key="1">
    <source>
        <dbReference type="EMBL" id="CAF1588929.1"/>
    </source>
</evidence>
<dbReference type="InterPro" id="IPR012337">
    <property type="entry name" value="RNaseH-like_sf"/>
</dbReference>
<dbReference type="Proteomes" id="UP000663829">
    <property type="component" value="Unassembled WGS sequence"/>
</dbReference>
<dbReference type="OrthoDB" id="10199332at2759"/>
<protein>
    <submittedName>
        <fullName evidence="1">Uncharacterized protein</fullName>
    </submittedName>
</protein>
<keyword evidence="3" id="KW-1185">Reference proteome</keyword>
<evidence type="ECO:0000313" key="2">
    <source>
        <dbReference type="EMBL" id="CAF4460245.1"/>
    </source>
</evidence>
<evidence type="ECO:0000313" key="3">
    <source>
        <dbReference type="Proteomes" id="UP000663829"/>
    </source>
</evidence>
<reference evidence="1" key="1">
    <citation type="submission" date="2021-02" db="EMBL/GenBank/DDBJ databases">
        <authorList>
            <person name="Nowell W R."/>
        </authorList>
    </citation>
    <scope>NUCLEOTIDE SEQUENCE</scope>
</reference>